<dbReference type="AlphaFoldDB" id="A0A6J8E3K6"/>
<dbReference type="InterPro" id="IPR005312">
    <property type="entry name" value="DUF1759"/>
</dbReference>
<evidence type="ECO:0000313" key="2">
    <source>
        <dbReference type="Proteomes" id="UP000507470"/>
    </source>
</evidence>
<dbReference type="Proteomes" id="UP000507470">
    <property type="component" value="Unassembled WGS sequence"/>
</dbReference>
<protein>
    <submittedName>
        <fullName evidence="1">Uncharacterized protein</fullName>
    </submittedName>
</protein>
<proteinExistence type="predicted"/>
<sequence length="282" mass="32943">METKLKAIRAGNRAAVTKLWTKFEELKENPDNVKMEEFIAIEDAETQKLKILHDLNEKMVDGGVIQWSTFHIWDSYESTIHFNSSLTPIQKFSYLKAQLLGTAAQTIAGFALTHGNYETAVCLLRERFGHPQKIINAYMKALTDLPSPLNDLNSLRSYGDYLESYARGLECLGQTQEMHGVLLVPIIISKLPVETRKSIAREYDSDHINLSNLKKNHYKRNESDTEKFWDLESLGKRLPQHDEKERFTKTYQQRHRQELDQNEMHLCQLERTFKMDYRKVNY</sequence>
<reference evidence="1 2" key="1">
    <citation type="submission" date="2020-06" db="EMBL/GenBank/DDBJ databases">
        <authorList>
            <person name="Li R."/>
            <person name="Bekaert M."/>
        </authorList>
    </citation>
    <scope>NUCLEOTIDE SEQUENCE [LARGE SCALE GENOMIC DNA]</scope>
    <source>
        <strain evidence="2">wild</strain>
    </source>
</reference>
<evidence type="ECO:0000313" key="1">
    <source>
        <dbReference type="EMBL" id="CAC5414706.1"/>
    </source>
</evidence>
<keyword evidence="2" id="KW-1185">Reference proteome</keyword>
<gene>
    <name evidence="1" type="ORF">MCOR_47458</name>
</gene>
<dbReference type="EMBL" id="CACVKT020008353">
    <property type="protein sequence ID" value="CAC5414706.1"/>
    <property type="molecule type" value="Genomic_DNA"/>
</dbReference>
<accession>A0A6J8E3K6</accession>
<name>A0A6J8E3K6_MYTCO</name>
<dbReference type="Pfam" id="PF03564">
    <property type="entry name" value="DUF1759"/>
    <property type="match status" value="1"/>
</dbReference>
<dbReference type="OrthoDB" id="5978872at2759"/>
<organism evidence="1 2">
    <name type="scientific">Mytilus coruscus</name>
    <name type="common">Sea mussel</name>
    <dbReference type="NCBI Taxonomy" id="42192"/>
    <lineage>
        <taxon>Eukaryota</taxon>
        <taxon>Metazoa</taxon>
        <taxon>Spiralia</taxon>
        <taxon>Lophotrochozoa</taxon>
        <taxon>Mollusca</taxon>
        <taxon>Bivalvia</taxon>
        <taxon>Autobranchia</taxon>
        <taxon>Pteriomorphia</taxon>
        <taxon>Mytilida</taxon>
        <taxon>Mytiloidea</taxon>
        <taxon>Mytilidae</taxon>
        <taxon>Mytilinae</taxon>
        <taxon>Mytilus</taxon>
    </lineage>
</organism>